<evidence type="ECO:0000256" key="1">
    <source>
        <dbReference type="SAM" id="MobiDB-lite"/>
    </source>
</evidence>
<feature type="compositionally biased region" description="Basic and acidic residues" evidence="1">
    <location>
        <begin position="133"/>
        <end position="150"/>
    </location>
</feature>
<feature type="region of interest" description="Disordered" evidence="1">
    <location>
        <begin position="96"/>
        <end position="150"/>
    </location>
</feature>
<dbReference type="AlphaFoldDB" id="A0A0H3HS37"/>
<dbReference type="KEGG" id="bpz:BP1026B_I2486"/>
<protein>
    <submittedName>
        <fullName evidence="2">Uncharacterized protein</fullName>
    </submittedName>
</protein>
<dbReference type="Proteomes" id="UP000010087">
    <property type="component" value="Chromosome 1"/>
</dbReference>
<gene>
    <name evidence="2" type="ordered locus">BP1026B_I2486</name>
</gene>
<organism evidence="2 3">
    <name type="scientific">Burkholderia pseudomallei (strain 1026b)</name>
    <dbReference type="NCBI Taxonomy" id="884204"/>
    <lineage>
        <taxon>Bacteria</taxon>
        <taxon>Pseudomonadati</taxon>
        <taxon>Pseudomonadota</taxon>
        <taxon>Betaproteobacteria</taxon>
        <taxon>Burkholderiales</taxon>
        <taxon>Burkholderiaceae</taxon>
        <taxon>Burkholderia</taxon>
        <taxon>pseudomallei group</taxon>
    </lineage>
</organism>
<accession>A0A0H3HS37</accession>
<feature type="compositionally biased region" description="Basic and acidic residues" evidence="1">
    <location>
        <begin position="100"/>
        <end position="112"/>
    </location>
</feature>
<dbReference type="EMBL" id="CP002833">
    <property type="protein sequence ID" value="AFI67083.1"/>
    <property type="molecule type" value="Genomic_DNA"/>
</dbReference>
<proteinExistence type="predicted"/>
<name>A0A0H3HS37_BURP2</name>
<sequence length="150" mass="16669">MARRGGVAAAREQLRLRGRDDGIARRARPLALRMMPMRGRARAMSGLSRYGRAFVFRVRRMMPRASGALGVFRMRGARAATRVAVRSRCACAGLARRVSGRRESDAQNGRDPDDADGEQQTDGEAAWVMRRGWHGDRTGSGRESNERVAR</sequence>
<evidence type="ECO:0000313" key="3">
    <source>
        <dbReference type="Proteomes" id="UP000010087"/>
    </source>
</evidence>
<evidence type="ECO:0000313" key="2">
    <source>
        <dbReference type="EMBL" id="AFI67083.1"/>
    </source>
</evidence>
<reference evidence="2 3" key="1">
    <citation type="journal article" date="2012" name="PLoS ONE">
        <title>Evolution of Burkholderia pseudomallei in recurrent melioidosis.</title>
        <authorList>
            <person name="Hayden H.S."/>
            <person name="Lim R."/>
            <person name="Brittnacher M.J."/>
            <person name="Sims E.H."/>
            <person name="Ramage E.R."/>
            <person name="Fong C."/>
            <person name="Wu Z."/>
            <person name="Crist E."/>
            <person name="Chang J."/>
            <person name="Zhou Y."/>
            <person name="Radey M."/>
            <person name="Rohmer L."/>
            <person name="Haugen E."/>
            <person name="Gillett W."/>
            <person name="Wuthiekanun V."/>
            <person name="Peacock S.J."/>
            <person name="Kaul R."/>
            <person name="Miller S.I."/>
            <person name="Manoil C."/>
            <person name="Jacobs M.A."/>
        </authorList>
    </citation>
    <scope>NUCLEOTIDE SEQUENCE [LARGE SCALE GENOMIC DNA]</scope>
    <source>
        <strain evidence="2 3">1026b</strain>
    </source>
</reference>